<reference evidence="2 3" key="1">
    <citation type="submission" date="2021-09" db="EMBL/GenBank/DDBJ databases">
        <title>Genomic insights and catalytic innovation underlie evolution of tropane alkaloids biosynthesis.</title>
        <authorList>
            <person name="Wang Y.-J."/>
            <person name="Tian T."/>
            <person name="Huang J.-P."/>
            <person name="Huang S.-X."/>
        </authorList>
    </citation>
    <scope>NUCLEOTIDE SEQUENCE [LARGE SCALE GENOMIC DNA]</scope>
    <source>
        <strain evidence="2">KIB-2018</strain>
        <tissue evidence="2">Leaf</tissue>
    </source>
</reference>
<dbReference type="AlphaFoldDB" id="A0AAV8TKH9"/>
<protein>
    <submittedName>
        <fullName evidence="2">Uncharacterized protein</fullName>
    </submittedName>
</protein>
<feature type="region of interest" description="Disordered" evidence="1">
    <location>
        <begin position="37"/>
        <end position="90"/>
    </location>
</feature>
<dbReference type="EMBL" id="JAIWQS010000004">
    <property type="protein sequence ID" value="KAJ8767397.1"/>
    <property type="molecule type" value="Genomic_DNA"/>
</dbReference>
<evidence type="ECO:0000313" key="3">
    <source>
        <dbReference type="Proteomes" id="UP001159364"/>
    </source>
</evidence>
<proteinExistence type="predicted"/>
<evidence type="ECO:0000313" key="2">
    <source>
        <dbReference type="EMBL" id="KAJ8767397.1"/>
    </source>
</evidence>
<sequence length="143" mass="16418">MFFSRESGQTKEKEGKKIETLIALDVDEARLDYRNKRRKKYRKKTDYQARMRKKQTKCLKEKANQTTEKEKTETTEEEENRRRSACSVEPNTELVSPAIKGGVAVSIFASADWRLNTSVVSGRGFGEREFDKSVDCIATVANE</sequence>
<keyword evidence="3" id="KW-1185">Reference proteome</keyword>
<organism evidence="2 3">
    <name type="scientific">Erythroxylum novogranatense</name>
    <dbReference type="NCBI Taxonomy" id="1862640"/>
    <lineage>
        <taxon>Eukaryota</taxon>
        <taxon>Viridiplantae</taxon>
        <taxon>Streptophyta</taxon>
        <taxon>Embryophyta</taxon>
        <taxon>Tracheophyta</taxon>
        <taxon>Spermatophyta</taxon>
        <taxon>Magnoliopsida</taxon>
        <taxon>eudicotyledons</taxon>
        <taxon>Gunneridae</taxon>
        <taxon>Pentapetalae</taxon>
        <taxon>rosids</taxon>
        <taxon>fabids</taxon>
        <taxon>Malpighiales</taxon>
        <taxon>Erythroxylaceae</taxon>
        <taxon>Erythroxylum</taxon>
    </lineage>
</organism>
<evidence type="ECO:0000256" key="1">
    <source>
        <dbReference type="SAM" id="MobiDB-lite"/>
    </source>
</evidence>
<name>A0AAV8TKH9_9ROSI</name>
<feature type="compositionally biased region" description="Basic and acidic residues" evidence="1">
    <location>
        <begin position="58"/>
        <end position="82"/>
    </location>
</feature>
<comment type="caution">
    <text evidence="2">The sequence shown here is derived from an EMBL/GenBank/DDBJ whole genome shotgun (WGS) entry which is preliminary data.</text>
</comment>
<gene>
    <name evidence="2" type="ORF">K2173_017441</name>
</gene>
<dbReference type="Proteomes" id="UP001159364">
    <property type="component" value="Linkage Group LG04"/>
</dbReference>
<accession>A0AAV8TKH9</accession>